<evidence type="ECO:0000256" key="1">
    <source>
        <dbReference type="SAM" id="Coils"/>
    </source>
</evidence>
<proteinExistence type="predicted"/>
<accession>A0A640KTF5</accession>
<dbReference type="EMBL" id="BLBS01000056">
    <property type="protein sequence ID" value="GET92893.1"/>
    <property type="molecule type" value="Genomic_DNA"/>
</dbReference>
<evidence type="ECO:0000313" key="3">
    <source>
        <dbReference type="Proteomes" id="UP000419144"/>
    </source>
</evidence>
<gene>
    <name evidence="2" type="ORF">LtaPh_3537700</name>
</gene>
<reference evidence="2" key="1">
    <citation type="submission" date="2019-11" db="EMBL/GenBank/DDBJ databases">
        <title>Leishmania tarentolae CDS.</title>
        <authorList>
            <person name="Goto Y."/>
            <person name="Yamagishi J."/>
        </authorList>
    </citation>
    <scope>NUCLEOTIDE SEQUENCE [LARGE SCALE GENOMIC DNA]</scope>
    <source>
        <strain evidence="2">Parrot Tar II</strain>
    </source>
</reference>
<keyword evidence="3" id="KW-1185">Reference proteome</keyword>
<name>A0A640KTF5_LEITA</name>
<comment type="caution">
    <text evidence="2">The sequence shown here is derived from an EMBL/GenBank/DDBJ whole genome shotgun (WGS) entry which is preliminary data.</text>
</comment>
<feature type="coiled-coil region" evidence="1">
    <location>
        <begin position="390"/>
        <end position="421"/>
    </location>
</feature>
<feature type="coiled-coil region" evidence="1">
    <location>
        <begin position="188"/>
        <end position="222"/>
    </location>
</feature>
<dbReference type="AlphaFoldDB" id="A0A640KTF5"/>
<dbReference type="OrthoDB" id="270350at2759"/>
<feature type="coiled-coil region" evidence="1">
    <location>
        <begin position="14"/>
        <end position="100"/>
    </location>
</feature>
<evidence type="ECO:0000313" key="2">
    <source>
        <dbReference type="EMBL" id="GET92893.1"/>
    </source>
</evidence>
<sequence>MELATMDPAAQQEMERMTRAIEEYAARLDSLGAELETIEQQNRNDEVNRQIQQYNEAAVAPQDIAAEDAMDNIVRMQNQLKILQRRNQLLARENAMQEKLLRERANKLESTHKELDTVMAATGWYNGKRDVQFSQIEREREDIHDMSLVEASLRSDIKSNKVTIAKLEKTALALSAKVLENEERRTKYMQLRNDCQVRERECNELQAKAQRMAADNNKLQLVVKTEGDATLVQNSIACMESDREFLSDAVQDLRMACRRQENIVKAQLTREQQLQRRLSTVTKALNEMRLAREFERNVAKSALVPSASREEPEDVAEVLPQDEYVPVDTFRLLYKNNEMMRTNVARKNMLVLEKESVVQAMEAKVVQYVEKHNELARIDENIHMSGEASVRAAKRHLDAEEKNLMHQIEELRESNNEMRTTISKKLEPAQARKVTLGRRK</sequence>
<organism evidence="2 3">
    <name type="scientific">Leishmania tarentolae</name>
    <name type="common">Sauroleishmania tarentolae</name>
    <dbReference type="NCBI Taxonomy" id="5689"/>
    <lineage>
        <taxon>Eukaryota</taxon>
        <taxon>Discoba</taxon>
        <taxon>Euglenozoa</taxon>
        <taxon>Kinetoplastea</taxon>
        <taxon>Metakinetoplastina</taxon>
        <taxon>Trypanosomatida</taxon>
        <taxon>Trypanosomatidae</taxon>
        <taxon>Leishmaniinae</taxon>
        <taxon>Leishmania</taxon>
        <taxon>lizard Leishmania</taxon>
    </lineage>
</organism>
<keyword evidence="1" id="KW-0175">Coiled coil</keyword>
<protein>
    <submittedName>
        <fullName evidence="2">Uncharacterized protein</fullName>
    </submittedName>
</protein>
<dbReference type="VEuPathDB" id="TriTrypDB:LtaPh_3537700"/>
<dbReference type="Proteomes" id="UP000419144">
    <property type="component" value="Unassembled WGS sequence"/>
</dbReference>